<dbReference type="Proteomes" id="UP000614216">
    <property type="component" value="Unassembled WGS sequence"/>
</dbReference>
<sequence length="260" mass="28865">MTAKKNDFLFNSIERETELGLGWDLAHYRAYDPAIGRWLQIDPKTSERESPYVGFANMPNFYIDPLGDTIKYGNYTINNFWNDTYMGQDLKRIGNDAYDATLGKLGDWIDGLDKESTTEKASGWGVTIEGEKGAGEDSEYSKTADPLENNSVMEQEFLDGFTAGFRALHAPSQNGEFGKAVEAVANGVNSTVKAVKEAEKVFSETPQVGDQVQGTKTTAGNIQSGFTNITDSTKVERKWESDGKGNYKLIKIDTVKRKDY</sequence>
<reference evidence="1" key="1">
    <citation type="submission" date="2021-01" db="EMBL/GenBank/DDBJ databases">
        <title>Fulvivirga kasyanovii gen. nov., sp nov., a novel member of the phylum Bacteroidetes isolated from seawater in a mussel farm.</title>
        <authorList>
            <person name="Zhao L.-H."/>
            <person name="Wang Z.-J."/>
        </authorList>
    </citation>
    <scope>NUCLEOTIDE SEQUENCE</scope>
    <source>
        <strain evidence="1">29W222</strain>
    </source>
</reference>
<gene>
    <name evidence="1" type="ORF">JMN32_25200</name>
</gene>
<evidence type="ECO:0000313" key="1">
    <source>
        <dbReference type="EMBL" id="MBL6449633.1"/>
    </source>
</evidence>
<dbReference type="NCBIfam" id="TIGR03696">
    <property type="entry name" value="Rhs_assc_core"/>
    <property type="match status" value="1"/>
</dbReference>
<dbReference type="EMBL" id="JAEUGD010000067">
    <property type="protein sequence ID" value="MBL6449633.1"/>
    <property type="molecule type" value="Genomic_DNA"/>
</dbReference>
<comment type="caution">
    <text evidence="1">The sequence shown here is derived from an EMBL/GenBank/DDBJ whole genome shotgun (WGS) entry which is preliminary data.</text>
</comment>
<name>A0A937G423_9BACT</name>
<proteinExistence type="predicted"/>
<dbReference type="Gene3D" id="2.180.10.10">
    <property type="entry name" value="RHS repeat-associated core"/>
    <property type="match status" value="1"/>
</dbReference>
<dbReference type="AlphaFoldDB" id="A0A937G423"/>
<accession>A0A937G423</accession>
<evidence type="ECO:0000313" key="2">
    <source>
        <dbReference type="Proteomes" id="UP000614216"/>
    </source>
</evidence>
<dbReference type="InterPro" id="IPR022385">
    <property type="entry name" value="Rhs_assc_core"/>
</dbReference>
<evidence type="ECO:0008006" key="3">
    <source>
        <dbReference type="Google" id="ProtNLM"/>
    </source>
</evidence>
<keyword evidence="2" id="KW-1185">Reference proteome</keyword>
<protein>
    <recommendedName>
        <fullName evidence="3">RHS repeat-associated core domain-containing protein</fullName>
    </recommendedName>
</protein>
<organism evidence="1 2">
    <name type="scientific">Fulvivirga marina</name>
    <dbReference type="NCBI Taxonomy" id="2494733"/>
    <lineage>
        <taxon>Bacteria</taxon>
        <taxon>Pseudomonadati</taxon>
        <taxon>Bacteroidota</taxon>
        <taxon>Cytophagia</taxon>
        <taxon>Cytophagales</taxon>
        <taxon>Fulvivirgaceae</taxon>
        <taxon>Fulvivirga</taxon>
    </lineage>
</organism>